<dbReference type="Proteomes" id="UP000001235">
    <property type="component" value="Chromosome"/>
</dbReference>
<dbReference type="EMBL" id="CP002159">
    <property type="protein sequence ID" value="ADL56720.1"/>
    <property type="molecule type" value="Genomic_DNA"/>
</dbReference>
<dbReference type="EMBL" id="CP002159">
    <property type="protein sequence ID" value="ADL54751.1"/>
    <property type="molecule type" value="Genomic_DNA"/>
</dbReference>
<keyword evidence="4" id="KW-1185">Reference proteome</keyword>
<organism evidence="3 4">
    <name type="scientific">Gallionella capsiferriformans (strain ES-2)</name>
    <name type="common">Gallionella ferruginea capsiferriformans (strain ES-2)</name>
    <dbReference type="NCBI Taxonomy" id="395494"/>
    <lineage>
        <taxon>Bacteria</taxon>
        <taxon>Pseudomonadati</taxon>
        <taxon>Pseudomonadota</taxon>
        <taxon>Betaproteobacteria</taxon>
        <taxon>Nitrosomonadales</taxon>
        <taxon>Gallionellaceae</taxon>
        <taxon>Gallionella</taxon>
    </lineage>
</organism>
<feature type="transmembrane region" description="Helical" evidence="1">
    <location>
        <begin position="41"/>
        <end position="60"/>
    </location>
</feature>
<dbReference type="KEGG" id="gca:Galf_0712"/>
<evidence type="ECO:0000313" key="2">
    <source>
        <dbReference type="EMBL" id="ADL54751.1"/>
    </source>
</evidence>
<name>D9SDC2_GALCS</name>
<sequence length="80" mass="9161">MKQDESTKQDAHCVPRGYNWILVVFLAIAAFFLFTEHRAHLLGALPFLFLLACPLMHLFMHHGHNNHDQHNHGSSEGESK</sequence>
<dbReference type="STRING" id="395494.Galf_0712"/>
<dbReference type="RefSeq" id="WP_013292692.1">
    <property type="nucleotide sequence ID" value="NC_014394.1"/>
</dbReference>
<evidence type="ECO:0008006" key="5">
    <source>
        <dbReference type="Google" id="ProtNLM"/>
    </source>
</evidence>
<dbReference type="KEGG" id="gca:Galf_2725"/>
<accession>D9SDC2</accession>
<dbReference type="HOGENOM" id="CLU_171581_1_1_4"/>
<gene>
    <name evidence="2" type="ordered locus">Galf_0712</name>
    <name evidence="3" type="ordered locus">Galf_2725</name>
</gene>
<evidence type="ECO:0000313" key="4">
    <source>
        <dbReference type="Proteomes" id="UP000001235"/>
    </source>
</evidence>
<keyword evidence="1" id="KW-0472">Membrane</keyword>
<keyword evidence="1" id="KW-1133">Transmembrane helix</keyword>
<dbReference type="eggNOG" id="ENOG5032UZ7">
    <property type="taxonomic scope" value="Bacteria"/>
</dbReference>
<feature type="transmembrane region" description="Helical" evidence="1">
    <location>
        <begin position="17"/>
        <end position="34"/>
    </location>
</feature>
<reference evidence="3 4" key="1">
    <citation type="submission" date="2010-08" db="EMBL/GenBank/DDBJ databases">
        <title>Complete sequence of Gallionella capsiferriformans ES-2.</title>
        <authorList>
            <consortium name="US DOE Joint Genome Institute"/>
            <person name="Lucas S."/>
            <person name="Copeland A."/>
            <person name="Lapidus A."/>
            <person name="Cheng J.-F."/>
            <person name="Bruce D."/>
            <person name="Goodwin L."/>
            <person name="Pitluck S."/>
            <person name="Chertkov O."/>
            <person name="Davenport K.W."/>
            <person name="Detter J.C."/>
            <person name="Han C."/>
            <person name="Tapia R."/>
            <person name="Land M."/>
            <person name="Hauser L."/>
            <person name="Chang Y.-J."/>
            <person name="Jeffries C."/>
            <person name="Kyrpides N."/>
            <person name="Ivanova N."/>
            <person name="Mikhailova N."/>
            <person name="Shelobolina E.S."/>
            <person name="Picardal F."/>
            <person name="Roden E."/>
            <person name="Emerson D."/>
            <person name="Woyke T."/>
        </authorList>
    </citation>
    <scope>NUCLEOTIDE SEQUENCE [LARGE SCALE GENOMIC DNA]</scope>
    <source>
        <strain evidence="3 4">ES-2</strain>
    </source>
</reference>
<evidence type="ECO:0000256" key="1">
    <source>
        <dbReference type="SAM" id="Phobius"/>
    </source>
</evidence>
<evidence type="ECO:0000313" key="3">
    <source>
        <dbReference type="EMBL" id="ADL56720.1"/>
    </source>
</evidence>
<keyword evidence="1" id="KW-0812">Transmembrane</keyword>
<protein>
    <recommendedName>
        <fullName evidence="5">DUF2933 domain-containing protein</fullName>
    </recommendedName>
</protein>
<proteinExistence type="predicted"/>
<dbReference type="AlphaFoldDB" id="D9SDC2"/>
<dbReference type="InterPro" id="IPR021682">
    <property type="entry name" value="DUF2933"/>
</dbReference>
<dbReference type="Pfam" id="PF11666">
    <property type="entry name" value="DUF2933"/>
    <property type="match status" value="1"/>
</dbReference>